<evidence type="ECO:0000256" key="1">
    <source>
        <dbReference type="ARBA" id="ARBA00022729"/>
    </source>
</evidence>
<dbReference type="Gene3D" id="1.10.260.130">
    <property type="match status" value="1"/>
</dbReference>
<protein>
    <recommendedName>
        <fullName evidence="6">Triacylglycerol lipase</fullName>
    </recommendedName>
</protein>
<dbReference type="Pfam" id="PF03583">
    <property type="entry name" value="LIP"/>
    <property type="match status" value="1"/>
</dbReference>
<dbReference type="OMA" id="GINGIAH"/>
<dbReference type="Gene3D" id="3.40.50.1820">
    <property type="entry name" value="alpha/beta hydrolase"/>
    <property type="match status" value="1"/>
</dbReference>
<evidence type="ECO:0000313" key="4">
    <source>
        <dbReference type="EMBL" id="KAA8899810.1"/>
    </source>
</evidence>
<accession>A0A642UIR4</accession>
<comment type="caution">
    <text evidence="4">The sequence shown here is derived from an EMBL/GenBank/DDBJ whole genome shotgun (WGS) entry which is preliminary data.</text>
</comment>
<dbReference type="GO" id="GO:0016042">
    <property type="term" value="P:lipid catabolic process"/>
    <property type="evidence" value="ECO:0007669"/>
    <property type="project" value="InterPro"/>
</dbReference>
<dbReference type="InterPro" id="IPR005152">
    <property type="entry name" value="Lipase_secreted"/>
</dbReference>
<dbReference type="EMBL" id="SWFT01000120">
    <property type="protein sequence ID" value="KAA8899810.1"/>
    <property type="molecule type" value="Genomic_DNA"/>
</dbReference>
<evidence type="ECO:0000256" key="2">
    <source>
        <dbReference type="ARBA" id="ARBA00023180"/>
    </source>
</evidence>
<dbReference type="InterPro" id="IPR029058">
    <property type="entry name" value="AB_hydrolase_fold"/>
</dbReference>
<evidence type="ECO:0008006" key="6">
    <source>
        <dbReference type="Google" id="ProtNLM"/>
    </source>
</evidence>
<comment type="catalytic activity">
    <reaction evidence="3">
        <text>a triacylglycerol + H2O = a diacylglycerol + a fatty acid + H(+)</text>
        <dbReference type="Rhea" id="RHEA:12044"/>
        <dbReference type="ChEBI" id="CHEBI:15377"/>
        <dbReference type="ChEBI" id="CHEBI:15378"/>
        <dbReference type="ChEBI" id="CHEBI:17855"/>
        <dbReference type="ChEBI" id="CHEBI:18035"/>
        <dbReference type="ChEBI" id="CHEBI:28868"/>
        <dbReference type="EC" id="3.1.1.3"/>
    </reaction>
    <physiologicalReaction direction="left-to-right" evidence="3">
        <dbReference type="Rhea" id="RHEA:12045"/>
    </physiologicalReaction>
</comment>
<proteinExistence type="predicted"/>
<sequence>MVAAAPAVSVPDVDPWYDAPADYEKSKPGTVLKIRKAPSKPRTVYFPITVKQAWQIMVRSEDSHGNASWTVTSLLEPFNADNHKLVSYQIAEDSSSYNCAPSYAIMYGGSMATISSQVEMFAVSTLLNQGYWVSTPDYEGQTAAFTAGRLAGKGVLDSIRGVLNSHNITGIDPDPDIIAWGYSGGSLASGWAAALQPKYAPELKPRLKGVALGGFVTNITETVLAVDGGLFSGLVASGITGLASEYPQLEPIIKDELGKHYDEFASSRHMCMVPSLYYWADNAILKPSPDTNFTYFQGGMKLFANQQVQKVLADVTLGIADDEVPQVPLWVYHGQWDEIVPHVNTERVYDAWCRQGVPSFEFTTDLTGGHITDMFIGIPAAIGWIERRFGGAPVVNGCGKNSTLSMLTHPLADPALSQVLKSSGSALFGGELGPNGENLTRADLHSLSKRGILSEATLLRVKRGDTGPSALGVRDTVGGWLAGL</sequence>
<dbReference type="PANTHER" id="PTHR34853:SF1">
    <property type="entry name" value="LIPASE 5"/>
    <property type="match status" value="1"/>
</dbReference>
<dbReference type="GO" id="GO:0004806">
    <property type="term" value="F:triacylglycerol lipase activity"/>
    <property type="evidence" value="ECO:0007669"/>
    <property type="project" value="UniProtKB-EC"/>
</dbReference>
<dbReference type="PIRSF" id="PIRSF029171">
    <property type="entry name" value="Esterase_LipA"/>
    <property type="match status" value="1"/>
</dbReference>
<organism evidence="4 5">
    <name type="scientific">Diutina rugosa</name>
    <name type="common">Yeast</name>
    <name type="synonym">Candida rugosa</name>
    <dbReference type="NCBI Taxonomy" id="5481"/>
    <lineage>
        <taxon>Eukaryota</taxon>
        <taxon>Fungi</taxon>
        <taxon>Dikarya</taxon>
        <taxon>Ascomycota</taxon>
        <taxon>Saccharomycotina</taxon>
        <taxon>Pichiomycetes</taxon>
        <taxon>Debaryomycetaceae</taxon>
        <taxon>Diutina</taxon>
    </lineage>
</organism>
<evidence type="ECO:0000313" key="5">
    <source>
        <dbReference type="Proteomes" id="UP000449547"/>
    </source>
</evidence>
<dbReference type="PANTHER" id="PTHR34853">
    <property type="match status" value="1"/>
</dbReference>
<keyword evidence="2" id="KW-0325">Glycoprotein</keyword>
<reference evidence="4 5" key="1">
    <citation type="submission" date="2019-07" db="EMBL/GenBank/DDBJ databases">
        <title>Genome assembly of two rare yeast pathogens: Diutina rugosa and Trichomonascus ciferrii.</title>
        <authorList>
            <person name="Mixao V."/>
            <person name="Saus E."/>
            <person name="Hansen A."/>
            <person name="Lass-Flor C."/>
            <person name="Gabaldon T."/>
        </authorList>
    </citation>
    <scope>NUCLEOTIDE SEQUENCE [LARGE SCALE GENOMIC DNA]</scope>
    <source>
        <strain evidence="4 5">CBS 613</strain>
    </source>
</reference>
<dbReference type="VEuPathDB" id="FungiDB:DIURU_004067"/>
<gene>
    <name evidence="4" type="ORF">DIURU_004067</name>
</gene>
<name>A0A642UIR4_DIURU</name>
<dbReference type="AlphaFoldDB" id="A0A642UIR4"/>
<dbReference type="Proteomes" id="UP000449547">
    <property type="component" value="Unassembled WGS sequence"/>
</dbReference>
<evidence type="ECO:0000256" key="3">
    <source>
        <dbReference type="ARBA" id="ARBA00023369"/>
    </source>
</evidence>
<dbReference type="SUPFAM" id="SSF53474">
    <property type="entry name" value="alpha/beta-Hydrolases"/>
    <property type="match status" value="1"/>
</dbReference>
<dbReference type="GeneID" id="54782718"/>
<keyword evidence="1" id="KW-0732">Signal</keyword>
<keyword evidence="5" id="KW-1185">Reference proteome</keyword>
<dbReference type="OrthoDB" id="2373480at2759"/>
<dbReference type="RefSeq" id="XP_034011088.1">
    <property type="nucleotide sequence ID" value="XM_034156899.1"/>
</dbReference>